<dbReference type="AlphaFoldDB" id="A0A9W9LVZ0"/>
<comment type="similarity">
    <text evidence="2 11">Belongs to the TRM44 family.</text>
</comment>
<feature type="compositionally biased region" description="Basic and acidic residues" evidence="12">
    <location>
        <begin position="222"/>
        <end position="237"/>
    </location>
</feature>
<proteinExistence type="inferred from homology"/>
<dbReference type="GO" id="GO:0141101">
    <property type="term" value="F:tRNA(Ser) (uridine(44)-2'-O-)-methyltransferase activity"/>
    <property type="evidence" value="ECO:0007669"/>
    <property type="project" value="UniProtKB-EC"/>
</dbReference>
<evidence type="ECO:0000256" key="8">
    <source>
        <dbReference type="ARBA" id="ARBA00022691"/>
    </source>
</evidence>
<evidence type="ECO:0000256" key="3">
    <source>
        <dbReference type="ARBA" id="ARBA00012795"/>
    </source>
</evidence>
<keyword evidence="7 11" id="KW-0808">Transferase</keyword>
<reference evidence="13" key="2">
    <citation type="journal article" date="2023" name="IMA Fungus">
        <title>Comparative genomic study of the Penicillium genus elucidates a diverse pangenome and 15 lateral gene transfer events.</title>
        <authorList>
            <person name="Petersen C."/>
            <person name="Sorensen T."/>
            <person name="Nielsen M.R."/>
            <person name="Sondergaard T.E."/>
            <person name="Sorensen J.L."/>
            <person name="Fitzpatrick D.A."/>
            <person name="Frisvad J.C."/>
            <person name="Nielsen K.L."/>
        </authorList>
    </citation>
    <scope>NUCLEOTIDE SEQUENCE</scope>
    <source>
        <strain evidence="13">IBT 21917</strain>
    </source>
</reference>
<dbReference type="PANTHER" id="PTHR21210:SF0">
    <property type="entry name" value="TRNA (URACIL-O(2)-)-METHYLTRANSFERASE-RELATED"/>
    <property type="match status" value="1"/>
</dbReference>
<evidence type="ECO:0000313" key="13">
    <source>
        <dbReference type="EMBL" id="KAJ5180071.1"/>
    </source>
</evidence>
<evidence type="ECO:0000256" key="12">
    <source>
        <dbReference type="SAM" id="MobiDB-lite"/>
    </source>
</evidence>
<evidence type="ECO:0000256" key="4">
    <source>
        <dbReference type="ARBA" id="ARBA00017788"/>
    </source>
</evidence>
<feature type="region of interest" description="Disordered" evidence="12">
    <location>
        <begin position="215"/>
        <end position="247"/>
    </location>
</feature>
<dbReference type="EMBL" id="JAPQKO010000002">
    <property type="protein sequence ID" value="KAJ5180071.1"/>
    <property type="molecule type" value="Genomic_DNA"/>
</dbReference>
<evidence type="ECO:0000256" key="10">
    <source>
        <dbReference type="ARBA" id="ARBA00047957"/>
    </source>
</evidence>
<organism evidence="13 14">
    <name type="scientific">Penicillium capsulatum</name>
    <dbReference type="NCBI Taxonomy" id="69766"/>
    <lineage>
        <taxon>Eukaryota</taxon>
        <taxon>Fungi</taxon>
        <taxon>Dikarya</taxon>
        <taxon>Ascomycota</taxon>
        <taxon>Pezizomycotina</taxon>
        <taxon>Eurotiomycetes</taxon>
        <taxon>Eurotiomycetidae</taxon>
        <taxon>Eurotiales</taxon>
        <taxon>Aspergillaceae</taxon>
        <taxon>Penicillium</taxon>
    </lineage>
</organism>
<keyword evidence="14" id="KW-1185">Reference proteome</keyword>
<protein>
    <recommendedName>
        <fullName evidence="4 11">tRNA (uracil-O(2)-)-methyltransferase</fullName>
        <ecNumber evidence="3 11">2.1.1.211</ecNumber>
    </recommendedName>
</protein>
<evidence type="ECO:0000313" key="14">
    <source>
        <dbReference type="Proteomes" id="UP001146351"/>
    </source>
</evidence>
<dbReference type="PANTHER" id="PTHR21210">
    <property type="entry name" value="TRNA (URACIL-O(2)-)-METHYLTRANSFERASE-RELATED"/>
    <property type="match status" value="1"/>
</dbReference>
<comment type="catalytic activity">
    <reaction evidence="10 11">
        <text>uridine(44) in tRNA(Ser) + S-adenosyl-L-methionine = 2'-O-methyluridine(44) in tRNA(Ser) + S-adenosyl-L-homocysteine + H(+)</text>
        <dbReference type="Rhea" id="RHEA:43100"/>
        <dbReference type="Rhea" id="RHEA-COMP:10339"/>
        <dbReference type="Rhea" id="RHEA-COMP:10340"/>
        <dbReference type="ChEBI" id="CHEBI:15378"/>
        <dbReference type="ChEBI" id="CHEBI:57856"/>
        <dbReference type="ChEBI" id="CHEBI:59789"/>
        <dbReference type="ChEBI" id="CHEBI:65315"/>
        <dbReference type="ChEBI" id="CHEBI:74478"/>
        <dbReference type="EC" id="2.1.1.211"/>
    </reaction>
</comment>
<dbReference type="OrthoDB" id="10047021at2759"/>
<accession>A0A9W9LVZ0</accession>
<keyword evidence="6 11" id="KW-0489">Methyltransferase</keyword>
<dbReference type="Proteomes" id="UP001146351">
    <property type="component" value="Unassembled WGS sequence"/>
</dbReference>
<dbReference type="InterPro" id="IPR011671">
    <property type="entry name" value="tRNA_uracil_MeTrfase"/>
</dbReference>
<keyword evidence="9 11" id="KW-0819">tRNA processing</keyword>
<gene>
    <name evidence="13" type="ORF">N7492_003281</name>
</gene>
<evidence type="ECO:0000256" key="6">
    <source>
        <dbReference type="ARBA" id="ARBA00022603"/>
    </source>
</evidence>
<evidence type="ECO:0000256" key="5">
    <source>
        <dbReference type="ARBA" id="ARBA00022490"/>
    </source>
</evidence>
<name>A0A9W9LVZ0_9EURO</name>
<reference evidence="13" key="1">
    <citation type="submission" date="2022-11" db="EMBL/GenBank/DDBJ databases">
        <authorList>
            <person name="Petersen C."/>
        </authorList>
    </citation>
    <scope>NUCLEOTIDE SEQUENCE</scope>
    <source>
        <strain evidence="13">IBT 21917</strain>
    </source>
</reference>
<evidence type="ECO:0000256" key="2">
    <source>
        <dbReference type="ARBA" id="ARBA00009056"/>
    </source>
</evidence>
<keyword evidence="8 11" id="KW-0949">S-adenosyl-L-methionine</keyword>
<dbReference type="GO" id="GO:0030488">
    <property type="term" value="P:tRNA methylation"/>
    <property type="evidence" value="ECO:0007669"/>
    <property type="project" value="UniProtKB-UniRule"/>
</dbReference>
<comment type="caution">
    <text evidence="13">The sequence shown here is derived from an EMBL/GenBank/DDBJ whole genome shotgun (WGS) entry which is preliminary data.</text>
</comment>
<evidence type="ECO:0000256" key="7">
    <source>
        <dbReference type="ARBA" id="ARBA00022679"/>
    </source>
</evidence>
<keyword evidence="5 11" id="KW-0963">Cytoplasm</keyword>
<comment type="function">
    <text evidence="11">Adenosyl-L-methionine (AdoMet)-dependent tRNA (uracil-O(2)-)-methyltransferase.</text>
</comment>
<dbReference type="Pfam" id="PF07757">
    <property type="entry name" value="AdoMet_MTase"/>
    <property type="match status" value="1"/>
</dbReference>
<comment type="subcellular location">
    <subcellularLocation>
        <location evidence="1 11">Cytoplasm</location>
    </subcellularLocation>
</comment>
<evidence type="ECO:0000256" key="9">
    <source>
        <dbReference type="ARBA" id="ARBA00022694"/>
    </source>
</evidence>
<dbReference type="GO" id="GO:0005737">
    <property type="term" value="C:cytoplasm"/>
    <property type="evidence" value="ECO:0007669"/>
    <property type="project" value="UniProtKB-SubCell"/>
</dbReference>
<evidence type="ECO:0000256" key="11">
    <source>
        <dbReference type="RuleBase" id="RU368004"/>
    </source>
</evidence>
<sequence>MTGVPTLNASSHGGFRKNNGIILSLQAVQNTAARLEATYATDLCRDWPEQTPPSKDVFENLAIAAYLIELWRNMYGVNPVTEDSREVKPVLFPGFVDIACGTGVLVYVLLMEGYRGRGYDAQSRKSWDIFPKRVREQLMERVYVPKPFMDCVDVEILGMRTYTEDFSPNTFIISNHADELTVWTPLMAALACPASPLPFLAIPCCSHSLSGRRHRYPAPKDYNGDAKTEKMETRSDGLDGTSQPASGDLRALRAAKAKEKTADGIPHSRYGSLTEKTAEIAREVGYRVERTSLEIHNSTRNLGIMGNCQTITQTPVVGCPSVEQACEFEDRDLVQKICDIVERECSMDGGVEAAARIWIGHARNLQRGQIHDHSQDTCQHT</sequence>
<dbReference type="EC" id="2.1.1.211" evidence="3 11"/>
<evidence type="ECO:0000256" key="1">
    <source>
        <dbReference type="ARBA" id="ARBA00004496"/>
    </source>
</evidence>